<evidence type="ECO:0000313" key="3">
    <source>
        <dbReference type="Proteomes" id="UP001630127"/>
    </source>
</evidence>
<keyword evidence="3" id="KW-1185">Reference proteome</keyword>
<dbReference type="PANTHER" id="PTHR21243">
    <property type="entry name" value="PROTEIN SCAI"/>
    <property type="match status" value="1"/>
</dbReference>
<dbReference type="Proteomes" id="UP001630127">
    <property type="component" value="Unassembled WGS sequence"/>
</dbReference>
<evidence type="ECO:0000313" key="2">
    <source>
        <dbReference type="EMBL" id="KAL3524827.1"/>
    </source>
</evidence>
<organism evidence="2 3">
    <name type="scientific">Cinchona calisaya</name>
    <dbReference type="NCBI Taxonomy" id="153742"/>
    <lineage>
        <taxon>Eukaryota</taxon>
        <taxon>Viridiplantae</taxon>
        <taxon>Streptophyta</taxon>
        <taxon>Embryophyta</taxon>
        <taxon>Tracheophyta</taxon>
        <taxon>Spermatophyta</taxon>
        <taxon>Magnoliopsida</taxon>
        <taxon>eudicotyledons</taxon>
        <taxon>Gunneridae</taxon>
        <taxon>Pentapetalae</taxon>
        <taxon>asterids</taxon>
        <taxon>lamiids</taxon>
        <taxon>Gentianales</taxon>
        <taxon>Rubiaceae</taxon>
        <taxon>Cinchonoideae</taxon>
        <taxon>Cinchoneae</taxon>
        <taxon>Cinchona</taxon>
    </lineage>
</organism>
<sequence length="408" mass="45747">MDQLLCNYVHEQSIFLLSQDTTNFKEWRLVLQEILRFTKADASFLNVRPLRFCALFDSYPSSLPYVARFHAKMVLKFREALLISYGKNEVKFAEINLDSFRMLQCLEWEPSGSFYQNHQVESQENGALVDLSAASGLISINLATDMTDPSRKSIIHRPSVTQLIAASSENYSMSLLMYLRFLVHSLIQLTLARQGQQPGAGSKSNMGPSQKNLCNVHFIMTAGVIKTEGPRSLSLLMPNKDQKLFHSGPDITKNMSSIAYCCAQVIATICEELAPDSVMLLYPSATGNADHGSVSTSESSGSSRKSSKSNHSYHEKSSYLQENHVNGMGDSSHYFESCLWLDPSRDGGSNNLYPGDIIPFTRRPIFLIVYSDNSHAFKACLSKLCYLFNSPDLFLTCCVWFRCFSLCK</sequence>
<feature type="region of interest" description="Disordered" evidence="1">
    <location>
        <begin position="288"/>
        <end position="312"/>
    </location>
</feature>
<gene>
    <name evidence="2" type="ORF">ACH5RR_013199</name>
</gene>
<reference evidence="2 3" key="1">
    <citation type="submission" date="2024-11" db="EMBL/GenBank/DDBJ databases">
        <title>A near-complete genome assembly of Cinchona calisaya.</title>
        <authorList>
            <person name="Lian D.C."/>
            <person name="Zhao X.W."/>
            <person name="Wei L."/>
        </authorList>
    </citation>
    <scope>NUCLEOTIDE SEQUENCE [LARGE SCALE GENOMIC DNA]</scope>
    <source>
        <tissue evidence="2">Nenye</tissue>
    </source>
</reference>
<accession>A0ABD3A205</accession>
<dbReference type="EMBL" id="JBJUIK010000006">
    <property type="protein sequence ID" value="KAL3524827.1"/>
    <property type="molecule type" value="Genomic_DNA"/>
</dbReference>
<feature type="compositionally biased region" description="Low complexity" evidence="1">
    <location>
        <begin position="293"/>
        <end position="304"/>
    </location>
</feature>
<proteinExistence type="predicted"/>
<comment type="caution">
    <text evidence="2">The sequence shown here is derived from an EMBL/GenBank/DDBJ whole genome shotgun (WGS) entry which is preliminary data.</text>
</comment>
<dbReference type="AlphaFoldDB" id="A0ABD3A205"/>
<dbReference type="Pfam" id="PF12070">
    <property type="entry name" value="SCAI"/>
    <property type="match status" value="2"/>
</dbReference>
<protein>
    <submittedName>
        <fullName evidence="2">Uncharacterized protein</fullName>
    </submittedName>
</protein>
<name>A0ABD3A205_9GENT</name>
<dbReference type="InterPro" id="IPR022709">
    <property type="entry name" value="SCAI"/>
</dbReference>
<evidence type="ECO:0000256" key="1">
    <source>
        <dbReference type="SAM" id="MobiDB-lite"/>
    </source>
</evidence>